<evidence type="ECO:0000256" key="9">
    <source>
        <dbReference type="ARBA" id="ARBA00023136"/>
    </source>
</evidence>
<proteinExistence type="predicted"/>
<feature type="transmembrane region" description="Helical" evidence="13">
    <location>
        <begin position="81"/>
        <end position="99"/>
    </location>
</feature>
<evidence type="ECO:0000256" key="4">
    <source>
        <dbReference type="ARBA" id="ARBA00022679"/>
    </source>
</evidence>
<dbReference type="Pfam" id="PF13091">
    <property type="entry name" value="PLDc_2"/>
    <property type="match status" value="2"/>
</dbReference>
<feature type="transmembrane region" description="Helical" evidence="13">
    <location>
        <begin position="49"/>
        <end position="69"/>
    </location>
</feature>
<dbReference type="GO" id="GO:0032049">
    <property type="term" value="P:cardiolipin biosynthetic process"/>
    <property type="evidence" value="ECO:0007669"/>
    <property type="project" value="UniProtKB-UniRule"/>
</dbReference>
<dbReference type="GO" id="GO:0005886">
    <property type="term" value="C:plasma membrane"/>
    <property type="evidence" value="ECO:0007669"/>
    <property type="project" value="UniProtKB-SubCell"/>
</dbReference>
<dbReference type="NCBIfam" id="TIGR04265">
    <property type="entry name" value="bac_cardiolipin"/>
    <property type="match status" value="1"/>
</dbReference>
<dbReference type="AlphaFoldDB" id="A0AAE3IH90"/>
<evidence type="ECO:0000256" key="2">
    <source>
        <dbReference type="ARBA" id="ARBA00022475"/>
    </source>
</evidence>
<keyword evidence="5 13" id="KW-0812">Transmembrane</keyword>
<dbReference type="PROSITE" id="PS50035">
    <property type="entry name" value="PLD"/>
    <property type="match status" value="2"/>
</dbReference>
<dbReference type="EC" id="2.7.8.-" evidence="12"/>
<keyword evidence="6" id="KW-0677">Repeat</keyword>
<protein>
    <recommendedName>
        <fullName evidence="12">Cardiolipin synthase</fullName>
        <ecNumber evidence="12">2.7.8.-</ecNumber>
    </recommendedName>
</protein>
<dbReference type="SMART" id="SM00155">
    <property type="entry name" value="PLDc"/>
    <property type="match status" value="2"/>
</dbReference>
<dbReference type="SUPFAM" id="SSF56024">
    <property type="entry name" value="Phospholipase D/nuclease"/>
    <property type="match status" value="2"/>
</dbReference>
<dbReference type="RefSeq" id="WP_242998253.1">
    <property type="nucleotide sequence ID" value="NZ_JAOQJZ010000007.1"/>
</dbReference>
<dbReference type="InterPro" id="IPR022924">
    <property type="entry name" value="Cardiolipin_synthase"/>
</dbReference>
<evidence type="ECO:0000256" key="13">
    <source>
        <dbReference type="SAM" id="Phobius"/>
    </source>
</evidence>
<evidence type="ECO:0000256" key="5">
    <source>
        <dbReference type="ARBA" id="ARBA00022692"/>
    </source>
</evidence>
<keyword evidence="11" id="KW-1208">Phospholipid metabolism</keyword>
<evidence type="ECO:0000256" key="11">
    <source>
        <dbReference type="ARBA" id="ARBA00023264"/>
    </source>
</evidence>
<dbReference type="Gene3D" id="3.30.870.10">
    <property type="entry name" value="Endonuclease Chain A"/>
    <property type="match status" value="2"/>
</dbReference>
<dbReference type="CDD" id="cd09160">
    <property type="entry name" value="PLDc_SMU_988_like_2"/>
    <property type="match status" value="1"/>
</dbReference>
<accession>A0AAE3IH90</accession>
<gene>
    <name evidence="15" type="primary">cls</name>
    <name evidence="15" type="ORF">OCV57_07975</name>
</gene>
<feature type="domain" description="PLD phosphodiesterase" evidence="14">
    <location>
        <begin position="257"/>
        <end position="284"/>
    </location>
</feature>
<reference evidence="15 16" key="1">
    <citation type="journal article" date="2021" name="ISME Commun">
        <title>Automated analysis of genomic sequences facilitates high-throughput and comprehensive description of bacteria.</title>
        <authorList>
            <person name="Hitch T.C.A."/>
        </authorList>
    </citation>
    <scope>NUCLEOTIDE SEQUENCE [LARGE SCALE GENOMIC DNA]</scope>
    <source>
        <strain evidence="15 16">Sanger_31</strain>
    </source>
</reference>
<evidence type="ECO:0000256" key="1">
    <source>
        <dbReference type="ARBA" id="ARBA00004651"/>
    </source>
</evidence>
<organism evidence="15 16">
    <name type="scientific">Hominimerdicola aceti</name>
    <dbReference type="NCBI Taxonomy" id="2981726"/>
    <lineage>
        <taxon>Bacteria</taxon>
        <taxon>Bacillati</taxon>
        <taxon>Bacillota</taxon>
        <taxon>Clostridia</taxon>
        <taxon>Eubacteriales</taxon>
        <taxon>Oscillospiraceae</taxon>
        <taxon>Hominimerdicola</taxon>
    </lineage>
</organism>
<dbReference type="InterPro" id="IPR027379">
    <property type="entry name" value="CLS_N"/>
</dbReference>
<dbReference type="InterPro" id="IPR001736">
    <property type="entry name" value="PLipase_D/transphosphatidylase"/>
</dbReference>
<keyword evidence="10" id="KW-0594">Phospholipid biosynthesis</keyword>
<evidence type="ECO:0000259" key="14">
    <source>
        <dbReference type="PROSITE" id="PS50035"/>
    </source>
</evidence>
<keyword evidence="9 13" id="KW-0472">Membrane</keyword>
<comment type="caution">
    <text evidence="15">The sequence shown here is derived from an EMBL/GenBank/DDBJ whole genome shotgun (WGS) entry which is preliminary data.</text>
</comment>
<evidence type="ECO:0000313" key="16">
    <source>
        <dbReference type="Proteomes" id="UP001208131"/>
    </source>
</evidence>
<feature type="transmembrane region" description="Helical" evidence="13">
    <location>
        <begin position="21"/>
        <end position="43"/>
    </location>
</feature>
<evidence type="ECO:0000256" key="12">
    <source>
        <dbReference type="NCBIfam" id="TIGR04265"/>
    </source>
</evidence>
<dbReference type="EMBL" id="JAOQJZ010000007">
    <property type="protein sequence ID" value="MCU6705860.1"/>
    <property type="molecule type" value="Genomic_DNA"/>
</dbReference>
<dbReference type="GO" id="GO:0008808">
    <property type="term" value="F:cardiolipin synthase activity"/>
    <property type="evidence" value="ECO:0007669"/>
    <property type="project" value="UniProtKB-UniRule"/>
</dbReference>
<comment type="subcellular location">
    <subcellularLocation>
        <location evidence="1">Cell membrane</location>
        <topology evidence="1">Multi-pass membrane protein</topology>
    </subcellularLocation>
</comment>
<evidence type="ECO:0000256" key="10">
    <source>
        <dbReference type="ARBA" id="ARBA00023209"/>
    </source>
</evidence>
<evidence type="ECO:0000256" key="7">
    <source>
        <dbReference type="ARBA" id="ARBA00022989"/>
    </source>
</evidence>
<keyword evidence="4" id="KW-0808">Transferase</keyword>
<dbReference type="Proteomes" id="UP001208131">
    <property type="component" value="Unassembled WGS sequence"/>
</dbReference>
<dbReference type="CDD" id="cd09154">
    <property type="entry name" value="PLDc_SMU_988_like_1"/>
    <property type="match status" value="1"/>
</dbReference>
<evidence type="ECO:0000256" key="6">
    <source>
        <dbReference type="ARBA" id="ARBA00022737"/>
    </source>
</evidence>
<keyword evidence="16" id="KW-1185">Reference proteome</keyword>
<dbReference type="Pfam" id="PF13396">
    <property type="entry name" value="PLDc_N"/>
    <property type="match status" value="1"/>
</dbReference>
<evidence type="ECO:0000256" key="3">
    <source>
        <dbReference type="ARBA" id="ARBA00022516"/>
    </source>
</evidence>
<keyword evidence="3" id="KW-0444">Lipid biosynthesis</keyword>
<dbReference type="InterPro" id="IPR025202">
    <property type="entry name" value="PLD-like_dom"/>
</dbReference>
<dbReference type="PANTHER" id="PTHR21248">
    <property type="entry name" value="CARDIOLIPIN SYNTHASE"/>
    <property type="match status" value="1"/>
</dbReference>
<keyword evidence="7 13" id="KW-1133">Transmembrane helix</keyword>
<evidence type="ECO:0000256" key="8">
    <source>
        <dbReference type="ARBA" id="ARBA00023098"/>
    </source>
</evidence>
<name>A0AAE3IH90_9FIRM</name>
<keyword evidence="8" id="KW-0443">Lipid metabolism</keyword>
<keyword evidence="2" id="KW-1003">Cell membrane</keyword>
<evidence type="ECO:0000313" key="15">
    <source>
        <dbReference type="EMBL" id="MCU6705860.1"/>
    </source>
</evidence>
<sequence>MAEKISEKIQKKKPKKLINMIFSQKTTIILLLALQLIFIFIIFQSFAVHYAYLHIVFSTVAIVLAIYILNSSENPAYKLAWIVPLVIVPIFTVVLYILLKNQFSTRKVRNLYAKKSANTRPFLKTNKQIMSYLHESEPDFYKLANYVDKSGGYPVCGNTEVTYFPLGEDKYKAMLEELQKAQEFIFMEYFIIDDGEMWREIVKILLEKAKAGVEVRLLYDGMGSQFTLPFRYKKKLTDQGVKCLVFNPFRPMLSTIQNNRDHRKILVIDGNVAFNGGVNIADEYINRKERFGHWKDTAVMLKGDGVWNFTMMFLQMWEVISGDKTEYNMYRPTVKNVVNNGYVIPYGDSPLDDENVGELVYMGMINNAKDYIYISTPYLIPDNEMLTVLGYAAKSGVDVRIITPEIPDKWYVSVITRSFYRDLETLGVKVYEYKGGFNHAKMFLSDDKSAVVGTINLDYRSLYLHFECATYMYKTSCIKDIKADFDDMFENRCHRITHDDINNRSFWSRFMSVILRTIAPLL</sequence>
<feature type="domain" description="PLD phosphodiesterase" evidence="14">
    <location>
        <begin position="434"/>
        <end position="461"/>
    </location>
</feature>
<dbReference type="PANTHER" id="PTHR21248:SF22">
    <property type="entry name" value="PHOSPHOLIPASE D"/>
    <property type="match status" value="1"/>
</dbReference>